<organism evidence="1">
    <name type="scientific">Siphoviridae sp. ct91l7</name>
    <dbReference type="NCBI Taxonomy" id="2826173"/>
    <lineage>
        <taxon>Viruses</taxon>
        <taxon>Duplodnaviria</taxon>
        <taxon>Heunggongvirae</taxon>
        <taxon>Uroviricota</taxon>
        <taxon>Caudoviricetes</taxon>
    </lineage>
</organism>
<protein>
    <submittedName>
        <fullName evidence="1">Uncharacterized protein</fullName>
    </submittedName>
</protein>
<dbReference type="EMBL" id="BK015008">
    <property type="protein sequence ID" value="DAD86837.1"/>
    <property type="molecule type" value="Genomic_DNA"/>
</dbReference>
<evidence type="ECO:0000313" key="1">
    <source>
        <dbReference type="EMBL" id="DAD86837.1"/>
    </source>
</evidence>
<reference evidence="1" key="1">
    <citation type="journal article" date="2021" name="Proc. Natl. Acad. Sci. U.S.A.">
        <title>A Catalog of Tens of Thousands of Viruses from Human Metagenomes Reveals Hidden Associations with Chronic Diseases.</title>
        <authorList>
            <person name="Tisza M.J."/>
            <person name="Buck C.B."/>
        </authorList>
    </citation>
    <scope>NUCLEOTIDE SEQUENCE</scope>
    <source>
        <strain evidence="1">Ct91l7</strain>
    </source>
</reference>
<proteinExistence type="predicted"/>
<accession>A0A8S5MWP9</accession>
<name>A0A8S5MWP9_9CAUD</name>
<sequence>MDKEKLYKLAERYQNKADTAYNAYQETGITRYDTARRNNEDLAEAIRAAAAASDEHNELVHLRGNMADLAGMAQRAKNSDEETKAMRLDVLMDSCISIGRLMGLLRREGEKQ</sequence>